<sequence>MRRMVLCRRRSDKAGSTSGEVKAMHEETIEIEGMSCGHCIQAVETALRSLAGVEVRRVEIGRAAVAYDPATVNRAQIAAAVEDAGFQVV</sequence>
<organism evidence="4 5">
    <name type="scientific">Chloracidobacterium sp. N</name>
    <dbReference type="NCBI Taxonomy" id="2821540"/>
    <lineage>
        <taxon>Bacteria</taxon>
        <taxon>Pseudomonadati</taxon>
        <taxon>Acidobacteriota</taxon>
        <taxon>Terriglobia</taxon>
        <taxon>Terriglobales</taxon>
        <taxon>Acidobacteriaceae</taxon>
        <taxon>Chloracidobacterium</taxon>
        <taxon>Chloracidobacterium aggregatum</taxon>
    </lineage>
</organism>
<reference evidence="4 5" key="1">
    <citation type="submission" date="2021-03" db="EMBL/GenBank/DDBJ databases">
        <title>Genomic and phenotypic characterization of Chloracidobacterium isolates provides evidence for multiple species.</title>
        <authorList>
            <person name="Saini M.K."/>
            <person name="Costas A.M.G."/>
            <person name="Tank M."/>
            <person name="Bryant D.A."/>
        </authorList>
    </citation>
    <scope>NUCLEOTIDE SEQUENCE [LARGE SCALE GENOMIC DNA]</scope>
    <source>
        <strain evidence="4 5">N</strain>
    </source>
</reference>
<dbReference type="PANTHER" id="PTHR46594:SF4">
    <property type="entry name" value="P-TYPE CATION-TRANSPORTING ATPASE"/>
    <property type="match status" value="1"/>
</dbReference>
<evidence type="ECO:0000256" key="1">
    <source>
        <dbReference type="ARBA" id="ARBA00022723"/>
    </source>
</evidence>
<name>A0ABX8B476_9BACT</name>
<feature type="region of interest" description="Disordered" evidence="2">
    <location>
        <begin position="1"/>
        <end position="21"/>
    </location>
</feature>
<dbReference type="CDD" id="cd00371">
    <property type="entry name" value="HMA"/>
    <property type="match status" value="1"/>
</dbReference>
<dbReference type="InterPro" id="IPR006121">
    <property type="entry name" value="HMA_dom"/>
</dbReference>
<proteinExistence type="predicted"/>
<evidence type="ECO:0000256" key="2">
    <source>
        <dbReference type="SAM" id="MobiDB-lite"/>
    </source>
</evidence>
<dbReference type="Pfam" id="PF00403">
    <property type="entry name" value="HMA"/>
    <property type="match status" value="1"/>
</dbReference>
<dbReference type="InterPro" id="IPR036163">
    <property type="entry name" value="HMA_dom_sf"/>
</dbReference>
<dbReference type="EMBL" id="CP072643">
    <property type="protein sequence ID" value="QUV95788.1"/>
    <property type="molecule type" value="Genomic_DNA"/>
</dbReference>
<accession>A0ABX8B476</accession>
<keyword evidence="5" id="KW-1185">Reference proteome</keyword>
<gene>
    <name evidence="4" type="ORF">J8C05_13315</name>
</gene>
<evidence type="ECO:0000313" key="4">
    <source>
        <dbReference type="EMBL" id="QUV95788.1"/>
    </source>
</evidence>
<evidence type="ECO:0000313" key="5">
    <source>
        <dbReference type="Proteomes" id="UP000677668"/>
    </source>
</evidence>
<dbReference type="SUPFAM" id="SSF55008">
    <property type="entry name" value="HMA, heavy metal-associated domain"/>
    <property type="match status" value="1"/>
</dbReference>
<feature type="compositionally biased region" description="Basic residues" evidence="2">
    <location>
        <begin position="1"/>
        <end position="11"/>
    </location>
</feature>
<evidence type="ECO:0000259" key="3">
    <source>
        <dbReference type="PROSITE" id="PS50846"/>
    </source>
</evidence>
<keyword evidence="1" id="KW-0479">Metal-binding</keyword>
<feature type="domain" description="HMA" evidence="3">
    <location>
        <begin position="25"/>
        <end position="89"/>
    </location>
</feature>
<dbReference type="PROSITE" id="PS50846">
    <property type="entry name" value="HMA_2"/>
    <property type="match status" value="1"/>
</dbReference>
<protein>
    <submittedName>
        <fullName evidence="4">Heavy-metal-associated domain-containing protein</fullName>
    </submittedName>
</protein>
<dbReference type="Proteomes" id="UP000677668">
    <property type="component" value="Chromosome 2"/>
</dbReference>
<dbReference type="PANTHER" id="PTHR46594">
    <property type="entry name" value="P-TYPE CATION-TRANSPORTING ATPASE"/>
    <property type="match status" value="1"/>
</dbReference>
<dbReference type="Gene3D" id="3.30.70.100">
    <property type="match status" value="1"/>
</dbReference>